<dbReference type="Proteomes" id="UP000054477">
    <property type="component" value="Unassembled WGS sequence"/>
</dbReference>
<organism evidence="1 2">
    <name type="scientific">Laccaria amethystina LaAM-08-1</name>
    <dbReference type="NCBI Taxonomy" id="1095629"/>
    <lineage>
        <taxon>Eukaryota</taxon>
        <taxon>Fungi</taxon>
        <taxon>Dikarya</taxon>
        <taxon>Basidiomycota</taxon>
        <taxon>Agaricomycotina</taxon>
        <taxon>Agaricomycetes</taxon>
        <taxon>Agaricomycetidae</taxon>
        <taxon>Agaricales</taxon>
        <taxon>Agaricineae</taxon>
        <taxon>Hydnangiaceae</taxon>
        <taxon>Laccaria</taxon>
    </lineage>
</organism>
<dbReference type="HOGENOM" id="CLU_514885_0_0_1"/>
<evidence type="ECO:0000313" key="1">
    <source>
        <dbReference type="EMBL" id="KIJ99225.1"/>
    </source>
</evidence>
<reference evidence="1 2" key="1">
    <citation type="submission" date="2014-04" db="EMBL/GenBank/DDBJ databases">
        <authorList>
            <consortium name="DOE Joint Genome Institute"/>
            <person name="Kuo A."/>
            <person name="Kohler A."/>
            <person name="Nagy L.G."/>
            <person name="Floudas D."/>
            <person name="Copeland A."/>
            <person name="Barry K.W."/>
            <person name="Cichocki N."/>
            <person name="Veneault-Fourrey C."/>
            <person name="LaButti K."/>
            <person name="Lindquist E.A."/>
            <person name="Lipzen A."/>
            <person name="Lundell T."/>
            <person name="Morin E."/>
            <person name="Murat C."/>
            <person name="Sun H."/>
            <person name="Tunlid A."/>
            <person name="Henrissat B."/>
            <person name="Grigoriev I.V."/>
            <person name="Hibbett D.S."/>
            <person name="Martin F."/>
            <person name="Nordberg H.P."/>
            <person name="Cantor M.N."/>
            <person name="Hua S.X."/>
        </authorList>
    </citation>
    <scope>NUCLEOTIDE SEQUENCE [LARGE SCALE GENOMIC DNA]</scope>
    <source>
        <strain evidence="1 2">LaAM-08-1</strain>
    </source>
</reference>
<protein>
    <submittedName>
        <fullName evidence="1">Uncharacterized protein</fullName>
    </submittedName>
</protein>
<dbReference type="AlphaFoldDB" id="A0A0C9X2D3"/>
<keyword evidence="2" id="KW-1185">Reference proteome</keyword>
<evidence type="ECO:0000313" key="2">
    <source>
        <dbReference type="Proteomes" id="UP000054477"/>
    </source>
</evidence>
<sequence length="529" mass="59904">MPMINLADISLSKLRGYRDFVSPFLRRINPKAFQPALTNHSHRPFFSLDCPETWTTRSGYELYETWLKNSKDLNKENAHAQALLDDATARDIKQFRDVITSPEYATLDYFSTDNFHNWIRLVAYEAWMLWFKEGVRGDGSRPSSQMSMYTSMSISRPVFFSVVVAQILCYSSCRLPHLKNLSKLFKDRFKSVATGPDQHHANDTNDDDGCPHRQQSVVNRELKGGLKECEGMSRAIKRSRSISPEIPILGSLDVTGKIDKKPAKGKARVIAYTLPKPSGPIKLMTKLTVDYMLTITSLPSTWTVPQDNSATLLDLSAWESLPRKSNGDKYSIDALIRAEDQDSWGGSAGRPAGEVYVVGFDEGDPTESVHCRRAYLHCNGVHVCEHFDQDILEGCERYEPDDNEMRELWNRELDANAREALEEVNIVSRFYSEIQKLKCKVPCTGQPMMRQLASGHSKFGKTYFVGCSAWKYTKRDKHRYLPIPSNIDEDILLKVMANDGVFPPNIASNTNTVCVLAVHPQIALKACRE</sequence>
<reference evidence="2" key="2">
    <citation type="submission" date="2015-01" db="EMBL/GenBank/DDBJ databases">
        <title>Evolutionary Origins and Diversification of the Mycorrhizal Mutualists.</title>
        <authorList>
            <consortium name="DOE Joint Genome Institute"/>
            <consortium name="Mycorrhizal Genomics Consortium"/>
            <person name="Kohler A."/>
            <person name="Kuo A."/>
            <person name="Nagy L.G."/>
            <person name="Floudas D."/>
            <person name="Copeland A."/>
            <person name="Barry K.W."/>
            <person name="Cichocki N."/>
            <person name="Veneault-Fourrey C."/>
            <person name="LaButti K."/>
            <person name="Lindquist E.A."/>
            <person name="Lipzen A."/>
            <person name="Lundell T."/>
            <person name="Morin E."/>
            <person name="Murat C."/>
            <person name="Riley R."/>
            <person name="Ohm R."/>
            <person name="Sun H."/>
            <person name="Tunlid A."/>
            <person name="Henrissat B."/>
            <person name="Grigoriev I.V."/>
            <person name="Hibbett D.S."/>
            <person name="Martin F."/>
        </authorList>
    </citation>
    <scope>NUCLEOTIDE SEQUENCE [LARGE SCALE GENOMIC DNA]</scope>
    <source>
        <strain evidence="2">LaAM-08-1</strain>
    </source>
</reference>
<dbReference type="EMBL" id="KN838651">
    <property type="protein sequence ID" value="KIJ99225.1"/>
    <property type="molecule type" value="Genomic_DNA"/>
</dbReference>
<name>A0A0C9X2D3_9AGAR</name>
<accession>A0A0C9X2D3</accession>
<dbReference type="OrthoDB" id="3267672at2759"/>
<proteinExistence type="predicted"/>
<gene>
    <name evidence="1" type="ORF">K443DRAFT_102594</name>
</gene>